<reference evidence="2 3" key="1">
    <citation type="submission" date="2019-11" db="EMBL/GenBank/DDBJ databases">
        <title>Whole genome sequence of Oryza granulata.</title>
        <authorList>
            <person name="Li W."/>
        </authorList>
    </citation>
    <scope>NUCLEOTIDE SEQUENCE [LARGE SCALE GENOMIC DNA]</scope>
    <source>
        <strain evidence="3">cv. Menghai</strain>
        <tissue evidence="2">Leaf</tissue>
    </source>
</reference>
<dbReference type="EMBL" id="SPHZ02000010">
    <property type="protein sequence ID" value="KAF0895799.1"/>
    <property type="molecule type" value="Genomic_DNA"/>
</dbReference>
<gene>
    <name evidence="2" type="ORF">E2562_016532</name>
</gene>
<name>A0A6G1C6B9_9ORYZ</name>
<dbReference type="Proteomes" id="UP000479710">
    <property type="component" value="Unassembled WGS sequence"/>
</dbReference>
<evidence type="ECO:0000256" key="1">
    <source>
        <dbReference type="SAM" id="MobiDB-lite"/>
    </source>
</evidence>
<dbReference type="AlphaFoldDB" id="A0A6G1C6B9"/>
<comment type="caution">
    <text evidence="2">The sequence shown here is derived from an EMBL/GenBank/DDBJ whole genome shotgun (WGS) entry which is preliminary data.</text>
</comment>
<accession>A0A6G1C6B9</accession>
<proteinExistence type="predicted"/>
<feature type="compositionally biased region" description="Basic and acidic residues" evidence="1">
    <location>
        <begin position="33"/>
        <end position="46"/>
    </location>
</feature>
<protein>
    <submittedName>
        <fullName evidence="2">Uncharacterized protein</fullName>
    </submittedName>
</protein>
<evidence type="ECO:0000313" key="2">
    <source>
        <dbReference type="EMBL" id="KAF0895799.1"/>
    </source>
</evidence>
<evidence type="ECO:0000313" key="3">
    <source>
        <dbReference type="Proteomes" id="UP000479710"/>
    </source>
</evidence>
<organism evidence="2 3">
    <name type="scientific">Oryza meyeriana var. granulata</name>
    <dbReference type="NCBI Taxonomy" id="110450"/>
    <lineage>
        <taxon>Eukaryota</taxon>
        <taxon>Viridiplantae</taxon>
        <taxon>Streptophyta</taxon>
        <taxon>Embryophyta</taxon>
        <taxon>Tracheophyta</taxon>
        <taxon>Spermatophyta</taxon>
        <taxon>Magnoliopsida</taxon>
        <taxon>Liliopsida</taxon>
        <taxon>Poales</taxon>
        <taxon>Poaceae</taxon>
        <taxon>BOP clade</taxon>
        <taxon>Oryzoideae</taxon>
        <taxon>Oryzeae</taxon>
        <taxon>Oryzinae</taxon>
        <taxon>Oryza</taxon>
        <taxon>Oryza meyeriana</taxon>
    </lineage>
</organism>
<sequence>MVQEKFNLQGEELVDGSLAVPWDAAGEETEPGAPERYRGRRQEGLRGRRLGLGAAASDPRAANDSGRRRGLGEPPGRSGGGWT</sequence>
<keyword evidence="3" id="KW-1185">Reference proteome</keyword>
<feature type="region of interest" description="Disordered" evidence="1">
    <location>
        <begin position="1"/>
        <end position="83"/>
    </location>
</feature>